<dbReference type="OrthoDB" id="2990547at2"/>
<protein>
    <recommendedName>
        <fullName evidence="1">UGSC-like domain-containing protein</fullName>
    </recommendedName>
</protein>
<feature type="domain" description="UGSC-like" evidence="1">
    <location>
        <begin position="10"/>
        <end position="178"/>
    </location>
</feature>
<evidence type="ECO:0000313" key="3">
    <source>
        <dbReference type="Proteomes" id="UP000054683"/>
    </source>
</evidence>
<dbReference type="InterPro" id="IPR049831">
    <property type="entry name" value="UGSC_seleno"/>
</dbReference>
<evidence type="ECO:0000313" key="2">
    <source>
        <dbReference type="EMBL" id="SAL26975.1"/>
    </source>
</evidence>
<reference evidence="2 3" key="1">
    <citation type="submission" date="2016-01" db="EMBL/GenBank/DDBJ databases">
        <authorList>
            <person name="Oliw E.H."/>
        </authorList>
    </citation>
    <scope>NUCLEOTIDE SEQUENCE [LARGE SCALE GENOMIC DNA]</scope>
    <source>
        <strain evidence="2">LMG 27134</strain>
    </source>
</reference>
<gene>
    <name evidence="2" type="ORF">AWB69_02038</name>
</gene>
<dbReference type="RefSeq" id="WP_062084724.1">
    <property type="nucleotide sequence ID" value="NZ_FCOK02000010.1"/>
</dbReference>
<evidence type="ECO:0000259" key="1">
    <source>
        <dbReference type="Pfam" id="PF24696"/>
    </source>
</evidence>
<dbReference type="EMBL" id="FCOK02000010">
    <property type="protein sequence ID" value="SAL26975.1"/>
    <property type="molecule type" value="Genomic_DNA"/>
</dbReference>
<sequence length="191" mass="20747">MLTKTNTVTVYDPRGSIRFENVATAPRKQKLAGLRLGILDNSKWNANKLLRGAAAALAEDVAFAAVNYYVKHSFSKDATPELIEKIAAENDVVLTAIGDCGSCCSACIRDAIALEKLGVPSAAIITTEFARETELTRQAVGMKALEPVVIMHPVSSITQEEVAQRVQQIRQQAQQVWLGTQPPLTTKVELQ</sequence>
<accession>A0A158G4F5</accession>
<dbReference type="Pfam" id="PF24696">
    <property type="entry name" value="UGSC"/>
    <property type="match status" value="1"/>
</dbReference>
<dbReference type="Proteomes" id="UP000054683">
    <property type="component" value="Unassembled WGS sequence"/>
</dbReference>
<proteinExistence type="predicted"/>
<organism evidence="2 3">
    <name type="scientific">Caballeronia udeis</name>
    <dbReference type="NCBI Taxonomy" id="1232866"/>
    <lineage>
        <taxon>Bacteria</taxon>
        <taxon>Pseudomonadati</taxon>
        <taxon>Pseudomonadota</taxon>
        <taxon>Betaproteobacteria</taxon>
        <taxon>Burkholderiales</taxon>
        <taxon>Burkholderiaceae</taxon>
        <taxon>Caballeronia</taxon>
    </lineage>
</organism>
<dbReference type="NCBIfam" id="NF041046">
    <property type="entry name" value="UGSC_fam"/>
    <property type="match status" value="1"/>
</dbReference>
<name>A0A158G4F5_9BURK</name>
<dbReference type="InterPro" id="IPR057767">
    <property type="entry name" value="UGSC-like_dom"/>
</dbReference>
<dbReference type="AlphaFoldDB" id="A0A158G4F5"/>